<dbReference type="OrthoDB" id="8871309at2"/>
<evidence type="ECO:0000256" key="1">
    <source>
        <dbReference type="SAM" id="MobiDB-lite"/>
    </source>
</evidence>
<evidence type="ECO:0000313" key="4">
    <source>
        <dbReference type="Proteomes" id="UP000320876"/>
    </source>
</evidence>
<keyword evidence="3" id="KW-0378">Hydrolase</keyword>
<dbReference type="GO" id="GO:0016298">
    <property type="term" value="F:lipase activity"/>
    <property type="evidence" value="ECO:0007669"/>
    <property type="project" value="TreeGrafter"/>
</dbReference>
<dbReference type="PANTHER" id="PTHR32015:SF1">
    <property type="entry name" value="LIPASE"/>
    <property type="match status" value="1"/>
</dbReference>
<dbReference type="EMBL" id="VFML01000001">
    <property type="protein sequence ID" value="TQJ05289.1"/>
    <property type="molecule type" value="Genomic_DNA"/>
</dbReference>
<dbReference type="Pfam" id="PF01674">
    <property type="entry name" value="Lipase_2"/>
    <property type="match status" value="1"/>
</dbReference>
<comment type="caution">
    <text evidence="3">The sequence shown here is derived from an EMBL/GenBank/DDBJ whole genome shotgun (WGS) entry which is preliminary data.</text>
</comment>
<accession>A0A542DQB0</accession>
<dbReference type="PANTHER" id="PTHR32015">
    <property type="entry name" value="FASTING INDUCED LIPASE"/>
    <property type="match status" value="1"/>
</dbReference>
<evidence type="ECO:0000256" key="2">
    <source>
        <dbReference type="SAM" id="SignalP"/>
    </source>
</evidence>
<protein>
    <submittedName>
        <fullName evidence="3">Triacylglycerol esterase/lipase EstA (Alpha/beta hydrolase family)</fullName>
    </submittedName>
</protein>
<dbReference type="Gene3D" id="3.40.50.1820">
    <property type="entry name" value="alpha/beta hydrolase"/>
    <property type="match status" value="1"/>
</dbReference>
<feature type="compositionally biased region" description="Polar residues" evidence="1">
    <location>
        <begin position="40"/>
        <end position="49"/>
    </location>
</feature>
<sequence length="317" mass="33714">MPATRSLIVLALATLLTLVVAPAARAGRGEPRLPVPWTTVAGSHANNVTPGAPPPGANDWSCDPSARHPNPVILLHGGGSNQTSAWQTFAPLLANNGYCVFSLTYGVPFAPLPGGLLPMEQSARELSVFVDKVRSRTGSAKVDIVGHSAGTIMPSYYVRFLGGGPKVDKYVSLSPLWHGTTQLGISTLYQLSETLGLKRWWDRMVGIVCGACNQFLQGSEFLKKLHARGIFDPAITYTNIMTRYDWAVIPYTSGVGHGPGVRNIVLQDECPLDFAEHGGILADRNAAGHVLNALDPEHAAPVGCVLTTPVGSLLPPR</sequence>
<dbReference type="Proteomes" id="UP000320876">
    <property type="component" value="Unassembled WGS sequence"/>
</dbReference>
<reference evidence="3 4" key="1">
    <citation type="submission" date="2019-06" db="EMBL/GenBank/DDBJ databases">
        <title>Sequencing the genomes of 1000 actinobacteria strains.</title>
        <authorList>
            <person name="Klenk H.-P."/>
        </authorList>
    </citation>
    <scope>NUCLEOTIDE SEQUENCE [LARGE SCALE GENOMIC DNA]</scope>
    <source>
        <strain evidence="3 4">DSM 45679</strain>
    </source>
</reference>
<keyword evidence="4" id="KW-1185">Reference proteome</keyword>
<evidence type="ECO:0000313" key="3">
    <source>
        <dbReference type="EMBL" id="TQJ05289.1"/>
    </source>
</evidence>
<dbReference type="GO" id="GO:0016042">
    <property type="term" value="P:lipid catabolic process"/>
    <property type="evidence" value="ECO:0007669"/>
    <property type="project" value="InterPro"/>
</dbReference>
<dbReference type="InterPro" id="IPR002918">
    <property type="entry name" value="Lipase_EstA/Esterase_EstB"/>
</dbReference>
<proteinExistence type="predicted"/>
<dbReference type="AlphaFoldDB" id="A0A542DQB0"/>
<feature type="region of interest" description="Disordered" evidence="1">
    <location>
        <begin position="40"/>
        <end position="59"/>
    </location>
</feature>
<feature type="chain" id="PRO_5039194602" evidence="2">
    <location>
        <begin position="27"/>
        <end position="317"/>
    </location>
</feature>
<keyword evidence="2" id="KW-0732">Signal</keyword>
<feature type="signal peptide" evidence="2">
    <location>
        <begin position="1"/>
        <end position="26"/>
    </location>
</feature>
<name>A0A542DQB0_AMYCI</name>
<dbReference type="RefSeq" id="WP_142000839.1">
    <property type="nucleotide sequence ID" value="NZ_VFML01000001.1"/>
</dbReference>
<gene>
    <name evidence="3" type="ORF">FB471_5117</name>
</gene>
<dbReference type="SUPFAM" id="SSF53474">
    <property type="entry name" value="alpha/beta-Hydrolases"/>
    <property type="match status" value="1"/>
</dbReference>
<dbReference type="InterPro" id="IPR029058">
    <property type="entry name" value="AB_hydrolase_fold"/>
</dbReference>
<organism evidence="3 4">
    <name type="scientific">Amycolatopsis cihanbeyliensis</name>
    <dbReference type="NCBI Taxonomy" id="1128664"/>
    <lineage>
        <taxon>Bacteria</taxon>
        <taxon>Bacillati</taxon>
        <taxon>Actinomycetota</taxon>
        <taxon>Actinomycetes</taxon>
        <taxon>Pseudonocardiales</taxon>
        <taxon>Pseudonocardiaceae</taxon>
        <taxon>Amycolatopsis</taxon>
    </lineage>
</organism>